<feature type="compositionally biased region" description="Pro residues" evidence="6">
    <location>
        <begin position="334"/>
        <end position="343"/>
    </location>
</feature>
<dbReference type="Proteomes" id="UP000298327">
    <property type="component" value="Unassembled WGS sequence"/>
</dbReference>
<keyword evidence="5" id="KW-0539">Nucleus</keyword>
<dbReference type="PANTHER" id="PTHR15835">
    <property type="entry name" value="NUCLEAR-INTERACTING PARTNER OF ALK"/>
    <property type="match status" value="1"/>
</dbReference>
<dbReference type="InterPro" id="IPR013909">
    <property type="entry name" value="NuBaID_C"/>
</dbReference>
<name>A0A4Y9XUG8_9AGAM</name>
<feature type="region of interest" description="Disordered" evidence="6">
    <location>
        <begin position="535"/>
        <end position="559"/>
    </location>
</feature>
<organism evidence="9 10">
    <name type="scientific">Dentipellis fragilis</name>
    <dbReference type="NCBI Taxonomy" id="205917"/>
    <lineage>
        <taxon>Eukaryota</taxon>
        <taxon>Fungi</taxon>
        <taxon>Dikarya</taxon>
        <taxon>Basidiomycota</taxon>
        <taxon>Agaricomycotina</taxon>
        <taxon>Agaricomycetes</taxon>
        <taxon>Russulales</taxon>
        <taxon>Hericiaceae</taxon>
        <taxon>Dentipellis</taxon>
    </lineage>
</organism>
<sequence>MSSTTVATASASTLPNGTTSDVAQMNLSTSTSSVKSNKRKLEDAIHSLDDAISPAPEAVDGPRPTKRPTMMRTSLYSTLAKYGIKSRAQDSTSTLPASKPADLSMAPHLAAILSRTAARTRNAIPVRIRGAAPRSVSPGGPSSEYRPSSTASFLARLATYKLNTYSNKPRPINAVAASKCGWINDGKDRLVCGICNASWGLAGRDGMSRDAANALVEKQRVQLVDMHKDGCPWKARQCDPDVYRINFSSPAGMAKEVKARALTLEPVLDDIEVKHPLTAKEVHNLMMTIGSVKVDSPPPSDATGLLPMAALTQPSEPSQTAILTALFGWSLAPPAPSPAPPRTPTLSRVSSRAGSVAPLMPATPRAPSRLGGTPAPSTPRHTFSRVSSHLQRSPTGSIFSELKRDAALLHCSLCHRRIGLWAVGSSASRTGGATSVESSSVSVPSGRQIDLLKEHRPYCPYVERTAHVPSLPVPTPTANSSKPSLFQGSNGSNTTLNGQSGAIEGWRAVLTVVLRYRLGQRQRDGLLREVTERIESARDGNSSPTLARSATRAEGDDDQMEVDAVEAMVAGVKNKGGKDLLKYVKGLLG</sequence>
<feature type="region of interest" description="Disordered" evidence="6">
    <location>
        <begin position="334"/>
        <end position="389"/>
    </location>
</feature>
<feature type="domain" description="C3HC-type" evidence="7">
    <location>
        <begin position="147"/>
        <end position="250"/>
    </location>
</feature>
<evidence type="ECO:0000259" key="8">
    <source>
        <dbReference type="Pfam" id="PF08600"/>
    </source>
</evidence>
<proteinExistence type="predicted"/>
<feature type="region of interest" description="Disordered" evidence="6">
    <location>
        <begin position="1"/>
        <end position="39"/>
    </location>
</feature>
<evidence type="ECO:0008006" key="11">
    <source>
        <dbReference type="Google" id="ProtNLM"/>
    </source>
</evidence>
<dbReference type="PANTHER" id="PTHR15835:SF6">
    <property type="entry name" value="ZINC FINGER C3HC-TYPE PROTEIN 1"/>
    <property type="match status" value="1"/>
</dbReference>
<keyword evidence="3" id="KW-0863">Zinc-finger</keyword>
<dbReference type="InterPro" id="IPR012935">
    <property type="entry name" value="NuBaID_N"/>
</dbReference>
<feature type="domain" description="NuBaID C-terminal" evidence="8">
    <location>
        <begin position="405"/>
        <end position="466"/>
    </location>
</feature>
<dbReference type="EMBL" id="SEOQ01001249">
    <property type="protein sequence ID" value="TFY52791.1"/>
    <property type="molecule type" value="Genomic_DNA"/>
</dbReference>
<dbReference type="GO" id="GO:0008270">
    <property type="term" value="F:zinc ion binding"/>
    <property type="evidence" value="ECO:0007669"/>
    <property type="project" value="UniProtKB-KW"/>
</dbReference>
<comment type="subcellular location">
    <subcellularLocation>
        <location evidence="1">Nucleus</location>
    </subcellularLocation>
</comment>
<feature type="compositionally biased region" description="Polar residues" evidence="6">
    <location>
        <begin position="539"/>
        <end position="548"/>
    </location>
</feature>
<evidence type="ECO:0000313" key="9">
    <source>
        <dbReference type="EMBL" id="TFY52791.1"/>
    </source>
</evidence>
<feature type="compositionally biased region" description="Low complexity" evidence="6">
    <location>
        <begin position="1"/>
        <end position="13"/>
    </location>
</feature>
<protein>
    <recommendedName>
        <fullName evidence="11">C3HC-type domain-containing protein</fullName>
    </recommendedName>
</protein>
<dbReference type="Pfam" id="PF08600">
    <property type="entry name" value="NuBaID_C"/>
    <property type="match status" value="1"/>
</dbReference>
<evidence type="ECO:0000256" key="1">
    <source>
        <dbReference type="ARBA" id="ARBA00004123"/>
    </source>
</evidence>
<evidence type="ECO:0000256" key="6">
    <source>
        <dbReference type="SAM" id="MobiDB-lite"/>
    </source>
</evidence>
<feature type="compositionally biased region" description="Polar residues" evidence="6">
    <location>
        <begin position="379"/>
        <end position="389"/>
    </location>
</feature>
<evidence type="ECO:0000256" key="2">
    <source>
        <dbReference type="ARBA" id="ARBA00022723"/>
    </source>
</evidence>
<dbReference type="Pfam" id="PF07967">
    <property type="entry name" value="zf-C3HC"/>
    <property type="match status" value="1"/>
</dbReference>
<dbReference type="OrthoDB" id="2592092at2759"/>
<evidence type="ECO:0000259" key="7">
    <source>
        <dbReference type="Pfam" id="PF07967"/>
    </source>
</evidence>
<keyword evidence="10" id="KW-1185">Reference proteome</keyword>
<feature type="compositionally biased region" description="Polar residues" evidence="6">
    <location>
        <begin position="14"/>
        <end position="35"/>
    </location>
</feature>
<evidence type="ECO:0000256" key="4">
    <source>
        <dbReference type="ARBA" id="ARBA00022833"/>
    </source>
</evidence>
<gene>
    <name evidence="9" type="ORF">EVG20_g10400</name>
</gene>
<accession>A0A4Y9XUG8</accession>
<keyword evidence="4" id="KW-0862">Zinc</keyword>
<feature type="compositionally biased region" description="Polar residues" evidence="6">
    <location>
        <begin position="476"/>
        <end position="497"/>
    </location>
</feature>
<reference evidence="9 10" key="1">
    <citation type="submission" date="2019-02" db="EMBL/GenBank/DDBJ databases">
        <title>Genome sequencing of the rare red list fungi Dentipellis fragilis.</title>
        <authorList>
            <person name="Buettner E."/>
            <person name="Kellner H."/>
        </authorList>
    </citation>
    <scope>NUCLEOTIDE SEQUENCE [LARGE SCALE GENOMIC DNA]</scope>
    <source>
        <strain evidence="9 10">DSM 105465</strain>
    </source>
</reference>
<dbReference type="STRING" id="205917.A0A4Y9XUG8"/>
<evidence type="ECO:0000256" key="3">
    <source>
        <dbReference type="ARBA" id="ARBA00022771"/>
    </source>
</evidence>
<evidence type="ECO:0000256" key="5">
    <source>
        <dbReference type="ARBA" id="ARBA00023242"/>
    </source>
</evidence>
<evidence type="ECO:0000313" key="10">
    <source>
        <dbReference type="Proteomes" id="UP000298327"/>
    </source>
</evidence>
<dbReference type="AlphaFoldDB" id="A0A4Y9XUG8"/>
<feature type="region of interest" description="Disordered" evidence="6">
    <location>
        <begin position="470"/>
        <end position="497"/>
    </location>
</feature>
<comment type="caution">
    <text evidence="9">The sequence shown here is derived from an EMBL/GenBank/DDBJ whole genome shotgun (WGS) entry which is preliminary data.</text>
</comment>
<dbReference type="GO" id="GO:0005634">
    <property type="term" value="C:nucleus"/>
    <property type="evidence" value="ECO:0007669"/>
    <property type="project" value="UniProtKB-SubCell"/>
</dbReference>
<feature type="region of interest" description="Disordered" evidence="6">
    <location>
        <begin position="129"/>
        <end position="148"/>
    </location>
</feature>
<keyword evidence="2" id="KW-0479">Metal-binding</keyword>